<evidence type="ECO:0000259" key="8">
    <source>
        <dbReference type="PROSITE" id="PS51194"/>
    </source>
</evidence>
<dbReference type="GO" id="GO:0005524">
    <property type="term" value="F:ATP binding"/>
    <property type="evidence" value="ECO:0007669"/>
    <property type="project" value="UniProtKB-KW"/>
</dbReference>
<dbReference type="PROSITE" id="PS51194">
    <property type="entry name" value="HELICASE_CTER"/>
    <property type="match status" value="1"/>
</dbReference>
<dbReference type="Pfam" id="PF21099">
    <property type="entry name" value="POLQ_helical"/>
    <property type="match status" value="1"/>
</dbReference>
<dbReference type="CDD" id="cd18795">
    <property type="entry name" value="SF2_C_Ski2"/>
    <property type="match status" value="1"/>
</dbReference>
<keyword evidence="2" id="KW-0378">Hydrolase</keyword>
<dbReference type="InterPro" id="IPR001650">
    <property type="entry name" value="Helicase_C-like"/>
</dbReference>
<comment type="catalytic activity">
    <reaction evidence="5">
        <text>ATP + H2O = ADP + phosphate + H(+)</text>
        <dbReference type="Rhea" id="RHEA:13065"/>
        <dbReference type="ChEBI" id="CHEBI:15377"/>
        <dbReference type="ChEBI" id="CHEBI:15378"/>
        <dbReference type="ChEBI" id="CHEBI:30616"/>
        <dbReference type="ChEBI" id="CHEBI:43474"/>
        <dbReference type="ChEBI" id="CHEBI:456216"/>
        <dbReference type="EC" id="5.6.2.4"/>
    </reaction>
</comment>
<accession>A0A2B7ZIJ2</accession>
<dbReference type="Gene3D" id="3.40.50.300">
    <property type="entry name" value="P-loop containing nucleotide triphosphate hydrolases"/>
    <property type="match status" value="2"/>
</dbReference>
<dbReference type="InterPro" id="IPR027417">
    <property type="entry name" value="P-loop_NTPase"/>
</dbReference>
<dbReference type="SMART" id="SM00487">
    <property type="entry name" value="DEXDc"/>
    <property type="match status" value="1"/>
</dbReference>
<dbReference type="InterPro" id="IPR057220">
    <property type="entry name" value="DUF7898"/>
</dbReference>
<evidence type="ECO:0000256" key="1">
    <source>
        <dbReference type="ARBA" id="ARBA00022741"/>
    </source>
</evidence>
<gene>
    <name evidence="9" type="ORF">GX50_03690</name>
</gene>
<feature type="region of interest" description="Disordered" evidence="6">
    <location>
        <begin position="1"/>
        <end position="20"/>
    </location>
</feature>
<sequence>MNPISTIHSRGPQTSIDIAGNQSISTTSVAGTKRSHSGSALSPQIPSINQQSIRTIGTNTGLKADGFIRPILSSTANKTRLIASQIRDVPDAVGISDDSISEYSQRQAVSSTPGPSQNPLLLLSHKTYGLPPQLVANFASLGVNCIYPWQASCLLGRGHLTAEKNLVYSAPTGGGKSLVADVLMLKRIIDDPTKKAILVLPYVALVQEKLKWLRRVVEGVNKNIDMPAAADEASSAPHWKQPQSSIRVTGFFGGSKTRATWTDTDIAVCTIEKANSLVNTAIEECKINDLGVVILDELHMLDDEHRGYLIEIMVTKLMLLQQDIQIVGMSATLSNTEVLAKWLRANYYISKYRPIPIREHLVYNNEIYPATSSKEFFRTATQLNKSDLSQQKSLACRIIDRSSHKELGNPTANAMVSLALETALSGYGALVFCGSRQACQSNAMLISDAMPDETMLGKDILELRMDLIAGLQSLPCGLDPVLQNTVIKGVAFHHAGLTTEERDLIAEAYDKGILRVLIATCSLAAGINLPARRVILCGARMGRDLVGPAMLRQMRGRAGRKGKDEVGETYLCCQKYDLEAVAELLEAEMPAIASGLTPEKRGIKRALLEAIATRLVSGRETVNEYVTCTLLYQNMKTSELLSMVDSTLKELVDNGLVDLKQDESYEPTQLGQAVVSSSLSPEDGIFIHDELKRALKSFVMDGEMHIFYMFAPLQNSSPTAIDWSIFRDQMNNLDESGIRALQLVGVKPAFVNSMAQCGTRIKDETLARIYQRAYTAFQLRDLSNEVPISTIAWKYNIPRGNVQTLTQICHGFAAGIVKFCQRMGWDMLAVVLDHMRDRLQAGARADLLEMAQVAYVKSRTARLLWENGFKTLRALAEADPKDLLPVLMMAQPRTINPQESQRVSTKLLAKAEIIVGSANKIWGKLSQVFPQRMLSNPAHVMGHIKLNISLTVFSST</sequence>
<proteinExistence type="predicted"/>
<dbReference type="Pfam" id="PF25453">
    <property type="entry name" value="DUF7898"/>
    <property type="match status" value="1"/>
</dbReference>
<dbReference type="InterPro" id="IPR036390">
    <property type="entry name" value="WH_DNA-bd_sf"/>
</dbReference>
<dbReference type="STRING" id="73230.A0A2B7ZIJ2"/>
<dbReference type="SMART" id="SM00490">
    <property type="entry name" value="HELICc"/>
    <property type="match status" value="1"/>
</dbReference>
<dbReference type="FunFam" id="3.40.50.300:FF:000968">
    <property type="entry name" value="Helicase and polymerase-containing protein TEBICHI"/>
    <property type="match status" value="1"/>
</dbReference>
<evidence type="ECO:0000256" key="5">
    <source>
        <dbReference type="ARBA" id="ARBA00048988"/>
    </source>
</evidence>
<dbReference type="SUPFAM" id="SSF52540">
    <property type="entry name" value="P-loop containing nucleoside triphosphate hydrolases"/>
    <property type="match status" value="1"/>
</dbReference>
<feature type="domain" description="Helicase C-terminal" evidence="8">
    <location>
        <begin position="419"/>
        <end position="604"/>
    </location>
</feature>
<dbReference type="PROSITE" id="PS51192">
    <property type="entry name" value="HELICASE_ATP_BIND_1"/>
    <property type="match status" value="1"/>
</dbReference>
<dbReference type="Gene3D" id="1.10.3380.30">
    <property type="match status" value="1"/>
</dbReference>
<dbReference type="Proteomes" id="UP000226031">
    <property type="component" value="Unassembled WGS sequence"/>
</dbReference>
<dbReference type="VEuPathDB" id="FungiDB:EMCG_05109"/>
<protein>
    <submittedName>
        <fullName evidence="9">DNA polymerase theta subunit</fullName>
    </submittedName>
</protein>
<comment type="caution">
    <text evidence="9">The sequence shown here is derived from an EMBL/GenBank/DDBJ whole genome shotgun (WGS) entry which is preliminary data.</text>
</comment>
<dbReference type="InterPro" id="IPR014001">
    <property type="entry name" value="Helicase_ATP-bd"/>
</dbReference>
<feature type="domain" description="Helicase ATP-binding" evidence="7">
    <location>
        <begin position="157"/>
        <end position="351"/>
    </location>
</feature>
<dbReference type="GO" id="GO:0003676">
    <property type="term" value="F:nucleic acid binding"/>
    <property type="evidence" value="ECO:0007669"/>
    <property type="project" value="InterPro"/>
</dbReference>
<evidence type="ECO:0000259" key="7">
    <source>
        <dbReference type="PROSITE" id="PS51192"/>
    </source>
</evidence>
<evidence type="ECO:0000256" key="3">
    <source>
        <dbReference type="ARBA" id="ARBA00022806"/>
    </source>
</evidence>
<dbReference type="InterPro" id="IPR050474">
    <property type="entry name" value="Hel308_SKI2-like"/>
</dbReference>
<dbReference type="Gene3D" id="1.10.150.20">
    <property type="entry name" value="5' to 3' exonuclease, C-terminal subdomain"/>
    <property type="match status" value="1"/>
</dbReference>
<feature type="compositionally biased region" description="Polar residues" evidence="6">
    <location>
        <begin position="37"/>
        <end position="46"/>
    </location>
</feature>
<evidence type="ECO:0000256" key="2">
    <source>
        <dbReference type="ARBA" id="ARBA00022801"/>
    </source>
</evidence>
<dbReference type="InterPro" id="IPR048960">
    <property type="entry name" value="POLQ-like_helical"/>
</dbReference>
<dbReference type="CDD" id="cd18026">
    <property type="entry name" value="DEXHc_POLQ-like"/>
    <property type="match status" value="1"/>
</dbReference>
<evidence type="ECO:0000256" key="6">
    <source>
        <dbReference type="SAM" id="MobiDB-lite"/>
    </source>
</evidence>
<dbReference type="GO" id="GO:0043138">
    <property type="term" value="F:3'-5' DNA helicase activity"/>
    <property type="evidence" value="ECO:0007669"/>
    <property type="project" value="UniProtKB-EC"/>
</dbReference>
<dbReference type="EMBL" id="PDND01000062">
    <property type="protein sequence ID" value="PGH33455.1"/>
    <property type="molecule type" value="Genomic_DNA"/>
</dbReference>
<keyword evidence="10" id="KW-1185">Reference proteome</keyword>
<evidence type="ECO:0000256" key="4">
    <source>
        <dbReference type="ARBA" id="ARBA00022840"/>
    </source>
</evidence>
<dbReference type="PANTHER" id="PTHR47961:SF6">
    <property type="entry name" value="DNA-DIRECTED DNA POLYMERASE"/>
    <property type="match status" value="1"/>
</dbReference>
<dbReference type="SUPFAM" id="SSF46785">
    <property type="entry name" value="Winged helix' DNA-binding domain"/>
    <property type="match status" value="1"/>
</dbReference>
<evidence type="ECO:0000313" key="9">
    <source>
        <dbReference type="EMBL" id="PGH33455.1"/>
    </source>
</evidence>
<evidence type="ECO:0000313" key="10">
    <source>
        <dbReference type="Proteomes" id="UP000226031"/>
    </source>
</evidence>
<reference evidence="9 10" key="1">
    <citation type="submission" date="2017-10" db="EMBL/GenBank/DDBJ databases">
        <title>Comparative genomics in systemic dimorphic fungi from Ajellomycetaceae.</title>
        <authorList>
            <person name="Munoz J.F."/>
            <person name="Mcewen J.G."/>
            <person name="Clay O.K."/>
            <person name="Cuomo C.A."/>
        </authorList>
    </citation>
    <scope>NUCLEOTIDE SEQUENCE [LARGE SCALE GENOMIC DNA]</scope>
    <source>
        <strain evidence="9 10">UAMH4076</strain>
    </source>
</reference>
<dbReference type="InterPro" id="IPR011545">
    <property type="entry name" value="DEAD/DEAH_box_helicase_dom"/>
</dbReference>
<dbReference type="Pfam" id="PF00271">
    <property type="entry name" value="Helicase_C"/>
    <property type="match status" value="1"/>
</dbReference>
<dbReference type="Pfam" id="PF20470">
    <property type="entry name" value="HTH_61"/>
    <property type="match status" value="1"/>
</dbReference>
<feature type="region of interest" description="Disordered" evidence="6">
    <location>
        <begin position="26"/>
        <end position="46"/>
    </location>
</feature>
<name>A0A2B7ZIJ2_9EURO</name>
<dbReference type="PANTHER" id="PTHR47961">
    <property type="entry name" value="DNA POLYMERASE THETA, PUTATIVE (AFU_ORTHOLOGUE AFUA_1G05260)-RELATED"/>
    <property type="match status" value="1"/>
</dbReference>
<dbReference type="SUPFAM" id="SSF158702">
    <property type="entry name" value="Sec63 N-terminal domain-like"/>
    <property type="match status" value="1"/>
</dbReference>
<dbReference type="AlphaFoldDB" id="A0A2B7ZIJ2"/>
<keyword evidence="4" id="KW-0067">ATP-binding</keyword>
<dbReference type="InterPro" id="IPR046931">
    <property type="entry name" value="HTH_61"/>
</dbReference>
<dbReference type="Pfam" id="PF00270">
    <property type="entry name" value="DEAD"/>
    <property type="match status" value="1"/>
</dbReference>
<keyword evidence="3" id="KW-0347">Helicase</keyword>
<keyword evidence="1" id="KW-0547">Nucleotide-binding</keyword>
<organism evidence="9 10">
    <name type="scientific">[Emmonsia] crescens</name>
    <dbReference type="NCBI Taxonomy" id="73230"/>
    <lineage>
        <taxon>Eukaryota</taxon>
        <taxon>Fungi</taxon>
        <taxon>Dikarya</taxon>
        <taxon>Ascomycota</taxon>
        <taxon>Pezizomycotina</taxon>
        <taxon>Eurotiomycetes</taxon>
        <taxon>Eurotiomycetidae</taxon>
        <taxon>Onygenales</taxon>
        <taxon>Ajellomycetaceae</taxon>
        <taxon>Emergomyces</taxon>
    </lineage>
</organism>
<dbReference type="GO" id="GO:0016787">
    <property type="term" value="F:hydrolase activity"/>
    <property type="evidence" value="ECO:0007669"/>
    <property type="project" value="UniProtKB-KW"/>
</dbReference>